<dbReference type="RefSeq" id="XP_001795517.1">
    <property type="nucleotide sequence ID" value="XM_001795465.1"/>
</dbReference>
<protein>
    <submittedName>
        <fullName evidence="1">Uncharacterized protein</fullName>
    </submittedName>
</protein>
<evidence type="ECO:0000313" key="2">
    <source>
        <dbReference type="Proteomes" id="UP000001055"/>
    </source>
</evidence>
<proteinExistence type="predicted"/>
<gene>
    <name evidence="1" type="ORF">SNOG_05107</name>
</gene>
<organism evidence="1 2">
    <name type="scientific">Phaeosphaeria nodorum (strain SN15 / ATCC MYA-4574 / FGSC 10173)</name>
    <name type="common">Glume blotch fungus</name>
    <name type="synonym">Parastagonospora nodorum</name>
    <dbReference type="NCBI Taxonomy" id="321614"/>
    <lineage>
        <taxon>Eukaryota</taxon>
        <taxon>Fungi</taxon>
        <taxon>Dikarya</taxon>
        <taxon>Ascomycota</taxon>
        <taxon>Pezizomycotina</taxon>
        <taxon>Dothideomycetes</taxon>
        <taxon>Pleosporomycetidae</taxon>
        <taxon>Pleosporales</taxon>
        <taxon>Pleosporineae</taxon>
        <taxon>Phaeosphaeriaceae</taxon>
        <taxon>Parastagonospora</taxon>
    </lineage>
</organism>
<dbReference type="AlphaFoldDB" id="Q0UT07"/>
<name>Q0UT07_PHANO</name>
<evidence type="ECO:0000313" key="1">
    <source>
        <dbReference type="EMBL" id="EAT87498.1"/>
    </source>
</evidence>
<dbReference type="GeneID" id="5972392"/>
<accession>Q0UT07</accession>
<sequence length="36" mass="4286">MSRIQMEWTHAYVWTLGQLSGVRPEVRRSESIEVPR</sequence>
<dbReference type="EMBL" id="CH445331">
    <property type="protein sequence ID" value="EAT87498.1"/>
    <property type="molecule type" value="Genomic_DNA"/>
</dbReference>
<dbReference type="Proteomes" id="UP000001055">
    <property type="component" value="Unassembled WGS sequence"/>
</dbReference>
<reference evidence="2" key="1">
    <citation type="journal article" date="2007" name="Plant Cell">
        <title>Dothideomycete-plant interactions illuminated by genome sequencing and EST analysis of the wheat pathogen Stagonospora nodorum.</title>
        <authorList>
            <person name="Hane J.K."/>
            <person name="Lowe R.G."/>
            <person name="Solomon P.S."/>
            <person name="Tan K.C."/>
            <person name="Schoch C.L."/>
            <person name="Spatafora J.W."/>
            <person name="Crous P.W."/>
            <person name="Kodira C."/>
            <person name="Birren B.W."/>
            <person name="Galagan J.E."/>
            <person name="Torriani S.F."/>
            <person name="McDonald B.A."/>
            <person name="Oliver R.P."/>
        </authorList>
    </citation>
    <scope>NUCLEOTIDE SEQUENCE [LARGE SCALE GENOMIC DNA]</scope>
    <source>
        <strain evidence="2">SN15 / ATCC MYA-4574 / FGSC 10173</strain>
    </source>
</reference>
<dbReference type="InParanoid" id="Q0UT07"/>
<dbReference type="KEGG" id="pno:SNOG_05107"/>